<dbReference type="Pfam" id="PF04820">
    <property type="entry name" value="Trp_halogenase"/>
    <property type="match status" value="1"/>
</dbReference>
<feature type="transmembrane region" description="Helical" evidence="3">
    <location>
        <begin position="6"/>
        <end position="30"/>
    </location>
</feature>
<dbReference type="InterPro" id="IPR050816">
    <property type="entry name" value="Flavin-dep_Halogenase_NPB"/>
</dbReference>
<feature type="binding site" evidence="2">
    <location>
        <position position="336"/>
    </location>
    <ligand>
        <name>FAD</name>
        <dbReference type="ChEBI" id="CHEBI:57692"/>
    </ligand>
</feature>
<name>A0A4Y8ZSU2_9SPHN</name>
<evidence type="ECO:0000256" key="1">
    <source>
        <dbReference type="PIRSR" id="PIRSR011396-1"/>
    </source>
</evidence>
<evidence type="ECO:0000313" key="5">
    <source>
        <dbReference type="Proteomes" id="UP000298213"/>
    </source>
</evidence>
<dbReference type="PANTHER" id="PTHR43747:SF4">
    <property type="entry name" value="FLAVIN-DEPENDENT TRYPTOPHAN HALOGENASE"/>
    <property type="match status" value="1"/>
</dbReference>
<keyword evidence="5" id="KW-1185">Reference proteome</keyword>
<dbReference type="InterPro" id="IPR036188">
    <property type="entry name" value="FAD/NAD-bd_sf"/>
</dbReference>
<evidence type="ECO:0000256" key="3">
    <source>
        <dbReference type="SAM" id="Phobius"/>
    </source>
</evidence>
<sequence>MNGEPIRNIVIVGGGTAGWMTAAAAARFLAGGGKRRIRLIESAEIGTVGVGEGTIPPMIEFNQQLGIPEADFLRETKGTYKLGIDFVGWGAEGERYFHPFGKLGLNLNGVDFHQLWLKHRSNPAVGPITAYSISALAAQEHRFAHPDKSGRSALTNIGYAYHLDAGLYAAMLRRYAEAGGIERIEGRIVDVARDPQSGHVTAVTLADGQRIEGELFIDCSGFRSLLLGQTLGVAFEDWSHWLPCDRAIAVPSARREPITPFTRSIAHKAGWQWRIPLQHRTGNGHVYSSAYLGDDEAERILVEHLDSAQIGNFNRLRFTAGRRARSWEANVVAIGLSSGFLEPLESTSIYLIQYGIHRLFSLFPDTGFAEAERREYNRFMSESYEAVRDFIILHYQATRRPEPFWRDVRAVEMPDSLRRKIELFADKGRIFRYSDELFELPSWVAVMLGQGIVPSGHDPLADSLPDDQVVAAMAELRKGYAKIAGQLPTHESVIGQALAAAGGQQAVRQSL</sequence>
<proteinExistence type="predicted"/>
<accession>A0A4Y8ZSU2</accession>
<keyword evidence="3" id="KW-0472">Membrane</keyword>
<dbReference type="GO" id="GO:0000166">
    <property type="term" value="F:nucleotide binding"/>
    <property type="evidence" value="ECO:0007669"/>
    <property type="project" value="UniProtKB-KW"/>
</dbReference>
<keyword evidence="3" id="KW-0812">Transmembrane</keyword>
<dbReference type="GO" id="GO:0004497">
    <property type="term" value="F:monooxygenase activity"/>
    <property type="evidence" value="ECO:0007669"/>
    <property type="project" value="InterPro"/>
</dbReference>
<dbReference type="SUPFAM" id="SSF51905">
    <property type="entry name" value="FAD/NAD(P)-binding domain"/>
    <property type="match status" value="1"/>
</dbReference>
<feature type="binding site" evidence="2">
    <location>
        <position position="345"/>
    </location>
    <ligand>
        <name>L-tryptophan</name>
        <dbReference type="ChEBI" id="CHEBI:57912"/>
    </ligand>
</feature>
<evidence type="ECO:0000313" key="4">
    <source>
        <dbReference type="EMBL" id="TFI58974.1"/>
    </source>
</evidence>
<dbReference type="Proteomes" id="UP000298213">
    <property type="component" value="Unassembled WGS sequence"/>
</dbReference>
<organism evidence="4 5">
    <name type="scientific">Sphingomonas parva</name>
    <dbReference type="NCBI Taxonomy" id="2555898"/>
    <lineage>
        <taxon>Bacteria</taxon>
        <taxon>Pseudomonadati</taxon>
        <taxon>Pseudomonadota</taxon>
        <taxon>Alphaproteobacteria</taxon>
        <taxon>Sphingomonadales</taxon>
        <taxon>Sphingomonadaceae</taxon>
        <taxon>Sphingomonas</taxon>
    </lineage>
</organism>
<keyword evidence="2" id="KW-0274">FAD</keyword>
<dbReference type="Gene3D" id="3.50.50.60">
    <property type="entry name" value="FAD/NAD(P)-binding domain"/>
    <property type="match status" value="1"/>
</dbReference>
<gene>
    <name evidence="4" type="ORF">E2493_06890</name>
</gene>
<dbReference type="OrthoDB" id="462203at2"/>
<feature type="active site" evidence="1">
    <location>
        <position position="81"/>
    </location>
</feature>
<reference evidence="4 5" key="1">
    <citation type="submission" date="2019-03" db="EMBL/GenBank/DDBJ databases">
        <title>Genome sequence of Sphingomonas sp. 17J27-24.</title>
        <authorList>
            <person name="Kim M."/>
            <person name="Maeng S."/>
            <person name="Sathiyaraj S."/>
        </authorList>
    </citation>
    <scope>NUCLEOTIDE SEQUENCE [LARGE SCALE GENOMIC DNA]</scope>
    <source>
        <strain evidence="4 5">17J27-24</strain>
    </source>
</reference>
<keyword evidence="2" id="KW-0547">Nucleotide-binding</keyword>
<feature type="binding site" evidence="2">
    <location>
        <begin position="14"/>
        <end position="17"/>
    </location>
    <ligand>
        <name>FAD</name>
        <dbReference type="ChEBI" id="CHEBI:57692"/>
    </ligand>
</feature>
<dbReference type="InterPro" id="IPR006905">
    <property type="entry name" value="Flavin_halogenase"/>
</dbReference>
<feature type="binding site" evidence="2">
    <location>
        <position position="81"/>
    </location>
    <ligand>
        <name>7-chloro-L-tryptophan</name>
        <dbReference type="ChEBI" id="CHEBI:58713"/>
    </ligand>
</feature>
<dbReference type="PANTHER" id="PTHR43747">
    <property type="entry name" value="FAD-BINDING PROTEIN"/>
    <property type="match status" value="1"/>
</dbReference>
<dbReference type="AlphaFoldDB" id="A0A4Y8ZSU2"/>
<keyword evidence="3" id="KW-1133">Transmembrane helix</keyword>
<keyword evidence="2" id="KW-0285">Flavoprotein</keyword>
<comment type="caution">
    <text evidence="4">The sequence shown here is derived from an EMBL/GenBank/DDBJ whole genome shotgun (WGS) entry which is preliminary data.</text>
</comment>
<evidence type="ECO:0000256" key="2">
    <source>
        <dbReference type="PIRSR" id="PIRSR011396-2"/>
    </source>
</evidence>
<protein>
    <submittedName>
        <fullName evidence="4">Tryptophan 7-halogenase</fullName>
    </submittedName>
</protein>
<dbReference type="InterPro" id="IPR033856">
    <property type="entry name" value="Trp_halogen"/>
</dbReference>
<dbReference type="PIRSF" id="PIRSF011396">
    <property type="entry name" value="Trp_halogenase"/>
    <property type="match status" value="1"/>
</dbReference>
<feature type="binding site" evidence="2">
    <location>
        <position position="349"/>
    </location>
    <ligand>
        <name>FAD</name>
        <dbReference type="ChEBI" id="CHEBI:57692"/>
    </ligand>
</feature>
<dbReference type="RefSeq" id="WP_135085075.1">
    <property type="nucleotide sequence ID" value="NZ_SPDV01000010.1"/>
</dbReference>
<dbReference type="EMBL" id="SPDV01000010">
    <property type="protein sequence ID" value="TFI58974.1"/>
    <property type="molecule type" value="Genomic_DNA"/>
</dbReference>